<dbReference type="PRINTS" id="PR00479">
    <property type="entry name" value="PRPHPHLPASEC"/>
</dbReference>
<evidence type="ECO:0000256" key="4">
    <source>
        <dbReference type="ARBA" id="ARBA00022729"/>
    </source>
</evidence>
<dbReference type="Proteomes" id="UP000223834">
    <property type="component" value="Unassembled WGS sequence"/>
</dbReference>
<feature type="domain" description="Zn-dependent PLC" evidence="9">
    <location>
        <begin position="28"/>
        <end position="313"/>
    </location>
</feature>
<dbReference type="InterPro" id="IPR008947">
    <property type="entry name" value="PLipase_C/P1_nuclease_dom_sf"/>
</dbReference>
<dbReference type="SMART" id="SM00770">
    <property type="entry name" value="Zn_dep_PLPC"/>
    <property type="match status" value="1"/>
</dbReference>
<keyword evidence="6" id="KW-0862">Zinc</keyword>
<gene>
    <name evidence="10" type="ORF">CN980_07565</name>
</gene>
<dbReference type="EMBL" id="NUIQ01000063">
    <property type="protein sequence ID" value="PGO78917.1"/>
    <property type="molecule type" value="Genomic_DNA"/>
</dbReference>
<evidence type="ECO:0000256" key="3">
    <source>
        <dbReference type="ARBA" id="ARBA00022723"/>
    </source>
</evidence>
<feature type="chain" id="PRO_5040940974" description="Phospholipase C" evidence="8">
    <location>
        <begin position="23"/>
        <end position="314"/>
    </location>
</feature>
<evidence type="ECO:0000259" key="9">
    <source>
        <dbReference type="PROSITE" id="PS51346"/>
    </source>
</evidence>
<dbReference type="SUPFAM" id="SSF48537">
    <property type="entry name" value="Phospholipase C/P1 nuclease"/>
    <property type="match status" value="1"/>
</dbReference>
<dbReference type="AlphaFoldDB" id="A0A9X7CDM9"/>
<comment type="caution">
    <text evidence="10">The sequence shown here is derived from an EMBL/GenBank/DDBJ whole genome shotgun (WGS) entry which is preliminary data.</text>
</comment>
<dbReference type="PROSITE" id="PS51346">
    <property type="entry name" value="PROKAR_ZN_DEPEND_PLPC_2"/>
    <property type="match status" value="1"/>
</dbReference>
<dbReference type="GO" id="GO:0034480">
    <property type="term" value="F:phosphatidylcholine phospholipase C activity"/>
    <property type="evidence" value="ECO:0007669"/>
    <property type="project" value="UniProtKB-EC"/>
</dbReference>
<proteinExistence type="predicted"/>
<accession>A0A9X7CDM9</accession>
<dbReference type="Gene3D" id="1.10.575.10">
    <property type="entry name" value="P1 Nuclease"/>
    <property type="match status" value="1"/>
</dbReference>
<dbReference type="InterPro" id="IPR001531">
    <property type="entry name" value="Zn_PLipaseC"/>
</dbReference>
<evidence type="ECO:0000256" key="1">
    <source>
        <dbReference type="ARBA" id="ARBA00012018"/>
    </source>
</evidence>
<organism evidence="10 11">
    <name type="scientific">Bacillus cereus</name>
    <dbReference type="NCBI Taxonomy" id="1396"/>
    <lineage>
        <taxon>Bacteria</taxon>
        <taxon>Bacillati</taxon>
        <taxon>Bacillota</taxon>
        <taxon>Bacilli</taxon>
        <taxon>Bacillales</taxon>
        <taxon>Bacillaceae</taxon>
        <taxon>Bacillus</taxon>
        <taxon>Bacillus cereus group</taxon>
    </lineage>
</organism>
<evidence type="ECO:0000313" key="11">
    <source>
        <dbReference type="Proteomes" id="UP000223834"/>
    </source>
</evidence>
<keyword evidence="4 8" id="KW-0732">Signal</keyword>
<evidence type="ECO:0000256" key="6">
    <source>
        <dbReference type="ARBA" id="ARBA00022833"/>
    </source>
</evidence>
<evidence type="ECO:0000256" key="7">
    <source>
        <dbReference type="ARBA" id="ARBA00031285"/>
    </source>
</evidence>
<dbReference type="CDD" id="cd11009">
    <property type="entry name" value="Zn_dep_PLPC"/>
    <property type="match status" value="1"/>
</dbReference>
<name>A0A9X7CDM9_BACCE</name>
<feature type="signal peptide" evidence="8">
    <location>
        <begin position="1"/>
        <end position="22"/>
    </location>
</feature>
<protein>
    <recommendedName>
        <fullName evidence="2">Phospholipase C</fullName>
        <ecNumber evidence="1">3.1.4.3</ecNumber>
    </recommendedName>
    <alternativeName>
        <fullName evidence="7">Phosphatidylcholine cholinephosphohydrolase</fullName>
    </alternativeName>
</protein>
<sequence>MKLNKKLRQIVLATALTTTAITAVPSETLGWSAEHPNVSQQNTHKWIADRALDIIALDQSTKSRKDATDFFIHPQIVRAFEQGLYDADHLNEFNDGGVGKIYIDAYINGGWKSHFYDPDTGTNYKGETTPTAKTEGTKYFERAGEYYQNNNHERAAYYLGVATHYFTDVTQPMHAANFTNVDTLNNAGFHSQFENYVTEIQDHYKVEDALGDYNILLANNNTEYSYNPDDWIHAAAIIAKAEASNIIGGDRTERGRVGYGVSLPSVSIVEFEQWKNDPDTQLAIARSLIEAQRITAGFLNMFFEKFAINNDSGE</sequence>
<evidence type="ECO:0000256" key="2">
    <source>
        <dbReference type="ARBA" id="ARBA00018391"/>
    </source>
</evidence>
<dbReference type="InterPro" id="IPR029002">
    <property type="entry name" value="PLPC/GPLD1"/>
</dbReference>
<keyword evidence="3" id="KW-0479">Metal-binding</keyword>
<keyword evidence="5" id="KW-0378">Hydrolase</keyword>
<evidence type="ECO:0000256" key="5">
    <source>
        <dbReference type="ARBA" id="ARBA00022801"/>
    </source>
</evidence>
<dbReference type="EC" id="3.1.4.3" evidence="1"/>
<dbReference type="RefSeq" id="WP_086409477.1">
    <property type="nucleotide sequence ID" value="NZ_NUIQ01000063.1"/>
</dbReference>
<evidence type="ECO:0000313" key="10">
    <source>
        <dbReference type="EMBL" id="PGO78917.1"/>
    </source>
</evidence>
<dbReference type="Pfam" id="PF00882">
    <property type="entry name" value="Zn_dep_PLPC"/>
    <property type="match status" value="1"/>
</dbReference>
<evidence type="ECO:0000256" key="8">
    <source>
        <dbReference type="SAM" id="SignalP"/>
    </source>
</evidence>
<dbReference type="GO" id="GO:0008270">
    <property type="term" value="F:zinc ion binding"/>
    <property type="evidence" value="ECO:0007669"/>
    <property type="project" value="InterPro"/>
</dbReference>
<reference evidence="10 11" key="1">
    <citation type="submission" date="2017-09" db="EMBL/GenBank/DDBJ databases">
        <title>Large-scale bioinformatics analysis of Bacillus genomes uncovers conserved roles of natural products in bacterial physiology.</title>
        <authorList>
            <consortium name="Agbiome Team Llc"/>
            <person name="Bleich R.M."/>
            <person name="Grubbs K.J."/>
            <person name="Santa Maria K.C."/>
            <person name="Allen S.E."/>
            <person name="Farag S."/>
            <person name="Shank E.A."/>
            <person name="Bowers A."/>
        </authorList>
    </citation>
    <scope>NUCLEOTIDE SEQUENCE [LARGE SCALE GENOMIC DNA]</scope>
    <source>
        <strain evidence="10 11">AFS049141</strain>
    </source>
</reference>